<dbReference type="InterPro" id="IPR000048">
    <property type="entry name" value="IQ_motif_EF-hand-BS"/>
</dbReference>
<keyword evidence="4" id="KW-0175">Coiled coil</keyword>
<dbReference type="PROSITE" id="PS50222">
    <property type="entry name" value="EF_HAND_2"/>
    <property type="match status" value="8"/>
</dbReference>
<dbReference type="OMA" id="HEQAMAN"/>
<feature type="domain" description="EF-hand" evidence="6">
    <location>
        <begin position="1209"/>
        <end position="1244"/>
    </location>
</feature>
<feature type="domain" description="EF-hand" evidence="6">
    <location>
        <begin position="1245"/>
        <end position="1280"/>
    </location>
</feature>
<feature type="coiled-coil region" evidence="4">
    <location>
        <begin position="335"/>
        <end position="365"/>
    </location>
</feature>
<dbReference type="InterPro" id="IPR002048">
    <property type="entry name" value="EF_hand_dom"/>
</dbReference>
<dbReference type="PANTHER" id="PTHR34524">
    <property type="entry name" value="CALCYPHOSIN"/>
    <property type="match status" value="1"/>
</dbReference>
<accession>K3WBU4</accession>
<feature type="domain" description="EF-hand" evidence="6">
    <location>
        <begin position="1048"/>
        <end position="1083"/>
    </location>
</feature>
<feature type="domain" description="EF-hand" evidence="6">
    <location>
        <begin position="913"/>
        <end position="948"/>
    </location>
</feature>
<dbReference type="PROSITE" id="PS00018">
    <property type="entry name" value="EF_HAND_1"/>
    <property type="match status" value="4"/>
</dbReference>
<organism evidence="7 8">
    <name type="scientific">Globisporangium ultimum (strain ATCC 200006 / CBS 805.95 / DAOM BR144)</name>
    <name type="common">Pythium ultimum</name>
    <dbReference type="NCBI Taxonomy" id="431595"/>
    <lineage>
        <taxon>Eukaryota</taxon>
        <taxon>Sar</taxon>
        <taxon>Stramenopiles</taxon>
        <taxon>Oomycota</taxon>
        <taxon>Peronosporomycetes</taxon>
        <taxon>Pythiales</taxon>
        <taxon>Pythiaceae</taxon>
        <taxon>Globisporangium</taxon>
    </lineage>
</organism>
<reference evidence="8" key="1">
    <citation type="journal article" date="2010" name="Genome Biol.">
        <title>Genome sequence of the necrotrophic plant pathogen Pythium ultimum reveals original pathogenicity mechanisms and effector repertoire.</title>
        <authorList>
            <person name="Levesque C.A."/>
            <person name="Brouwer H."/>
            <person name="Cano L."/>
            <person name="Hamilton J.P."/>
            <person name="Holt C."/>
            <person name="Huitema E."/>
            <person name="Raffaele S."/>
            <person name="Robideau G.P."/>
            <person name="Thines M."/>
            <person name="Win J."/>
            <person name="Zerillo M.M."/>
            <person name="Beakes G.W."/>
            <person name="Boore J.L."/>
            <person name="Busam D."/>
            <person name="Dumas B."/>
            <person name="Ferriera S."/>
            <person name="Fuerstenberg S.I."/>
            <person name="Gachon C.M."/>
            <person name="Gaulin E."/>
            <person name="Govers F."/>
            <person name="Grenville-Briggs L."/>
            <person name="Horner N."/>
            <person name="Hostetler J."/>
            <person name="Jiang R.H."/>
            <person name="Johnson J."/>
            <person name="Krajaejun T."/>
            <person name="Lin H."/>
            <person name="Meijer H.J."/>
            <person name="Moore B."/>
            <person name="Morris P."/>
            <person name="Phuntmart V."/>
            <person name="Puiu D."/>
            <person name="Shetty J."/>
            <person name="Stajich J.E."/>
            <person name="Tripathy S."/>
            <person name="Wawra S."/>
            <person name="van West P."/>
            <person name="Whitty B.R."/>
            <person name="Coutinho P.M."/>
            <person name="Henrissat B."/>
            <person name="Martin F."/>
            <person name="Thomas P.D."/>
            <person name="Tyler B.M."/>
            <person name="De Vries R.P."/>
            <person name="Kamoun S."/>
            <person name="Yandell M."/>
            <person name="Tisserat N."/>
            <person name="Buell C.R."/>
        </authorList>
    </citation>
    <scope>NUCLEOTIDE SEQUENCE</scope>
    <source>
        <strain evidence="8">DAOM:BR144</strain>
    </source>
</reference>
<feature type="compositionally biased region" description="Basic and acidic residues" evidence="5">
    <location>
        <begin position="407"/>
        <end position="416"/>
    </location>
</feature>
<feature type="compositionally biased region" description="Basic and acidic residues" evidence="5">
    <location>
        <begin position="1355"/>
        <end position="1364"/>
    </location>
</feature>
<dbReference type="Pfam" id="PF13815">
    <property type="entry name" value="Dzip-like_N"/>
    <property type="match status" value="1"/>
</dbReference>
<keyword evidence="8" id="KW-1185">Reference proteome</keyword>
<feature type="region of interest" description="Disordered" evidence="5">
    <location>
        <begin position="689"/>
        <end position="738"/>
    </location>
</feature>
<feature type="domain" description="EF-hand" evidence="6">
    <location>
        <begin position="605"/>
        <end position="640"/>
    </location>
</feature>
<dbReference type="SUPFAM" id="SSF47473">
    <property type="entry name" value="EF-hand"/>
    <property type="match status" value="3"/>
</dbReference>
<evidence type="ECO:0000256" key="2">
    <source>
        <dbReference type="ARBA" id="ARBA00022737"/>
    </source>
</evidence>
<evidence type="ECO:0000256" key="4">
    <source>
        <dbReference type="SAM" id="Coils"/>
    </source>
</evidence>
<dbReference type="SMART" id="SM00054">
    <property type="entry name" value="EFh"/>
    <property type="match status" value="7"/>
</dbReference>
<feature type="compositionally biased region" description="Basic and acidic residues" evidence="5">
    <location>
        <begin position="717"/>
        <end position="726"/>
    </location>
</feature>
<dbReference type="CDD" id="cd00051">
    <property type="entry name" value="EFh"/>
    <property type="match status" value="2"/>
</dbReference>
<feature type="region of interest" description="Disordered" evidence="5">
    <location>
        <begin position="1302"/>
        <end position="1372"/>
    </location>
</feature>
<dbReference type="InterPro" id="IPR032714">
    <property type="entry name" value="DZIP1_N"/>
</dbReference>
<dbReference type="InParanoid" id="K3WBU4"/>
<evidence type="ECO:0000256" key="3">
    <source>
        <dbReference type="ARBA" id="ARBA00022837"/>
    </source>
</evidence>
<dbReference type="VEuPathDB" id="FungiDB:PYU1_G002432"/>
<evidence type="ECO:0000259" key="6">
    <source>
        <dbReference type="PROSITE" id="PS50222"/>
    </source>
</evidence>
<dbReference type="InterPro" id="IPR011992">
    <property type="entry name" value="EF-hand-dom_pair"/>
</dbReference>
<sequence>MRTPLSEAWVGTQIHVIAATGLASSHAAPFMRLLYQIPKRKVTTKEKRRSGDAAGVVDIVSLDNETAEFRLRREHNGRYTAVWGDPTKSSDGTSFHIPSTAKHVETQLWNHFSNGFEVFLGMTTVSIETLRQQLCEGGDESKSFASSSQRNDATASVVTAPAMWYPLQLAKDNVHATQRNLSVQLQISFICDTKAYAIRQKIAQRASTRKQSKSKGHGDLAADEKLHDATSIADPAFAFTKPFHPIDWSSVVSTSLRHIFFHADVDRLSSFATQVMYGDLARELQDDPGLHVHEDHVAAFQLCQFSAQYLDHCVNTLAARRDDYCDQYRVLTETHEKLVKTRSQLKRQRDQLKKQSNELELLLTTYKSIAEKESLPVPVEDAVPSERTEMLHGMQLQRSPTRSPTKSAHDNSPKADSVKKPVFLMTWEERECERKLEKELSKAQRIEDEKRRLEELALDRKARVEHQLRLSSLLARGRERAACAIQWFTRQKNAKYKLKVAAERYRAAVAIQRHVRGYKCRRMYPSRREQHKMGVEPSLMEQTELEMRAFLQHEERLRQQHQTLDVQALSQDFGPASPPPNKQEVGDLVSMWRKLHRIFVLARSSSGTQYRSLFQKLDLRQDGLVDRAEFRLGVRSFGIRIDRKLTRALIALVRAKSGSPSQPLLINFDQFVRGFDLPQQVGWASETLMEPTNDHNMSPSLSSDEKPRRRSSAGSQEAKHRTRDDDANSNNDDSDDTASKVAQAVESLRQKIVNAATSHLEVMGKTVSNYRDFRDALTYVFEEFDVDKNGELDMNEFVACIESINFRVTEDNLALLRECFVWDHESDRIGIAEFISFALARPELDGGGDENLGVVGSRMRDAILQRVRSARKQTDTTEDAVRFVFRRAYRTKADQRCSVAVFMRTLAALQLGIKPAQLARLVMRLDKDGDSSISFDELLVWLRLQSSSIEVKPVEERPNHVQGRMSTNSTIAMLVRTMLHQIAGIDNSTPSQTSRQGLLRRVFEKIDCNNSEKITKQEIQQFFGTEDLGPMQELVDAIDSHEVSSKTKPAVLADAIVSSIDLNRNGVITLDEWLEYLEPTEQNPAVRMDRFAMIDSVRVTLRAAMKDEGTLIAWFHNLPGAIPVPPKGQTMDGHMKVRISEFKSAVRSKLGVSSLPLQAIEEAIKRLDSDRSGWITTLEMQNWAFPLRDLEELVSTVVSRWRDEVQTTNSDDFALTLYNRFDADGNGILAQREIRGGFASFGLHFRQEEVAALVHAFDQDRDGCWSKAEFLAFVYKIFPQQIFPQNEGEADATDEAYDDEQATYEDEGFQSSGADDDAGKLDDLEGDMYGEGHFSASSSSSAALSLPPDSLGKSPVKDTGERMAGEYSEDFD</sequence>
<name>K3WBU4_GLOUD</name>
<evidence type="ECO:0000256" key="1">
    <source>
        <dbReference type="ARBA" id="ARBA00022723"/>
    </source>
</evidence>
<dbReference type="InterPro" id="IPR018247">
    <property type="entry name" value="EF_Hand_1_Ca_BS"/>
</dbReference>
<evidence type="ECO:0000313" key="8">
    <source>
        <dbReference type="Proteomes" id="UP000019132"/>
    </source>
</evidence>
<dbReference type="Pfam" id="PF13202">
    <property type="entry name" value="EF-hand_5"/>
    <property type="match status" value="1"/>
</dbReference>
<feature type="domain" description="EF-hand" evidence="6">
    <location>
        <begin position="994"/>
        <end position="1029"/>
    </location>
</feature>
<feature type="domain" description="EF-hand" evidence="6">
    <location>
        <begin position="772"/>
        <end position="807"/>
    </location>
</feature>
<keyword evidence="3" id="KW-0106">Calcium</keyword>
<proteinExistence type="predicted"/>
<dbReference type="Gene3D" id="1.10.238.10">
    <property type="entry name" value="EF-hand"/>
    <property type="match status" value="5"/>
</dbReference>
<dbReference type="STRING" id="431595.K3WBU4"/>
<dbReference type="HOGENOM" id="CLU_002172_0_0_1"/>
<dbReference type="GO" id="GO:0005509">
    <property type="term" value="F:calcium ion binding"/>
    <property type="evidence" value="ECO:0007669"/>
    <property type="project" value="InterPro"/>
</dbReference>
<dbReference type="SMART" id="SM00015">
    <property type="entry name" value="IQ"/>
    <property type="match status" value="1"/>
</dbReference>
<evidence type="ECO:0000313" key="7">
    <source>
        <dbReference type="EnsemblProtists" id="PYU1_T002435"/>
    </source>
</evidence>
<reference evidence="7" key="3">
    <citation type="submission" date="2014-11" db="UniProtKB">
        <authorList>
            <consortium name="EnsemblProtists"/>
        </authorList>
    </citation>
    <scope>IDENTIFICATION</scope>
    <source>
        <strain evidence="7">DAOM BR144</strain>
    </source>
</reference>
<dbReference type="PROSITE" id="PS50096">
    <property type="entry name" value="IQ"/>
    <property type="match status" value="1"/>
</dbReference>
<feature type="coiled-coil region" evidence="4">
    <location>
        <begin position="429"/>
        <end position="463"/>
    </location>
</feature>
<feature type="region of interest" description="Disordered" evidence="5">
    <location>
        <begin position="391"/>
        <end position="416"/>
    </location>
</feature>
<protein>
    <recommendedName>
        <fullName evidence="6">EF-hand domain-containing protein</fullName>
    </recommendedName>
</protein>
<feature type="compositionally biased region" description="Polar residues" evidence="5">
    <location>
        <begin position="396"/>
        <end position="406"/>
    </location>
</feature>
<keyword evidence="2" id="KW-0677">Repeat</keyword>
<evidence type="ECO:0000256" key="5">
    <source>
        <dbReference type="SAM" id="MobiDB-lite"/>
    </source>
</evidence>
<dbReference type="Proteomes" id="UP000019132">
    <property type="component" value="Unassembled WGS sequence"/>
</dbReference>
<feature type="compositionally biased region" description="Low complexity" evidence="5">
    <location>
        <begin position="1335"/>
        <end position="1351"/>
    </location>
</feature>
<keyword evidence="1" id="KW-0479">Metal-binding</keyword>
<reference evidence="8" key="2">
    <citation type="submission" date="2010-04" db="EMBL/GenBank/DDBJ databases">
        <authorList>
            <person name="Buell R."/>
            <person name="Hamilton J."/>
            <person name="Hostetler J."/>
        </authorList>
    </citation>
    <scope>NUCLEOTIDE SEQUENCE [LARGE SCALE GENOMIC DNA]</scope>
    <source>
        <strain evidence="8">DAOM:BR144</strain>
    </source>
</reference>
<dbReference type="EnsemblProtists" id="PYU1_T002435">
    <property type="protein sequence ID" value="PYU1_T002435"/>
    <property type="gene ID" value="PYU1_G002432"/>
</dbReference>
<dbReference type="eggNOG" id="ENOG502SB7R">
    <property type="taxonomic scope" value="Eukaryota"/>
</dbReference>
<dbReference type="PANTHER" id="PTHR34524:SF6">
    <property type="entry name" value="CALCYPHOSINE LIKE"/>
    <property type="match status" value="1"/>
</dbReference>
<feature type="domain" description="EF-hand" evidence="6">
    <location>
        <begin position="1155"/>
        <end position="1190"/>
    </location>
</feature>
<dbReference type="InterPro" id="IPR051581">
    <property type="entry name" value="Ca-bind"/>
</dbReference>